<evidence type="ECO:0000313" key="4">
    <source>
        <dbReference type="EMBL" id="KAJ1914875.1"/>
    </source>
</evidence>
<feature type="signal peptide" evidence="3">
    <location>
        <begin position="1"/>
        <end position="22"/>
    </location>
</feature>
<keyword evidence="5" id="KW-1185">Reference proteome</keyword>
<keyword evidence="2" id="KW-0812">Transmembrane</keyword>
<keyword evidence="2" id="KW-1133">Transmembrane helix</keyword>
<feature type="chain" id="PRO_5040827804" evidence="3">
    <location>
        <begin position="23"/>
        <end position="287"/>
    </location>
</feature>
<dbReference type="OrthoDB" id="5564312at2759"/>
<accession>A0A9W7ZRX6</accession>
<proteinExistence type="predicted"/>
<comment type="caution">
    <text evidence="4">The sequence shown here is derived from an EMBL/GenBank/DDBJ whole genome shotgun (WGS) entry which is preliminary data.</text>
</comment>
<keyword evidence="2" id="KW-0472">Membrane</keyword>
<evidence type="ECO:0000256" key="1">
    <source>
        <dbReference type="SAM" id="MobiDB-lite"/>
    </source>
</evidence>
<evidence type="ECO:0000313" key="5">
    <source>
        <dbReference type="Proteomes" id="UP001150569"/>
    </source>
</evidence>
<reference evidence="4" key="1">
    <citation type="submission" date="2022-07" db="EMBL/GenBank/DDBJ databases">
        <title>Phylogenomic reconstructions and comparative analyses of Kickxellomycotina fungi.</title>
        <authorList>
            <person name="Reynolds N.K."/>
            <person name="Stajich J.E."/>
            <person name="Barry K."/>
            <person name="Grigoriev I.V."/>
            <person name="Crous P."/>
            <person name="Smith M.E."/>
        </authorList>
    </citation>
    <scope>NUCLEOTIDE SEQUENCE</scope>
    <source>
        <strain evidence="4">RSA 861</strain>
    </source>
</reference>
<feature type="compositionally biased region" description="Low complexity" evidence="1">
    <location>
        <begin position="159"/>
        <end position="181"/>
    </location>
</feature>
<gene>
    <name evidence="4" type="ORF">IWQ60_008649</name>
</gene>
<protein>
    <submittedName>
        <fullName evidence="4">Uncharacterized protein</fullName>
    </submittedName>
</protein>
<evidence type="ECO:0000256" key="3">
    <source>
        <dbReference type="SAM" id="SignalP"/>
    </source>
</evidence>
<dbReference type="AlphaFoldDB" id="A0A9W7ZRX6"/>
<feature type="transmembrane region" description="Helical" evidence="2">
    <location>
        <begin position="203"/>
        <end position="224"/>
    </location>
</feature>
<dbReference type="EMBL" id="JANBPT010000661">
    <property type="protein sequence ID" value="KAJ1914875.1"/>
    <property type="molecule type" value="Genomic_DNA"/>
</dbReference>
<name>A0A9W7ZRX6_9FUNG</name>
<evidence type="ECO:0000256" key="2">
    <source>
        <dbReference type="SAM" id="Phobius"/>
    </source>
</evidence>
<keyword evidence="3" id="KW-0732">Signal</keyword>
<feature type="region of interest" description="Disordered" evidence="1">
    <location>
        <begin position="159"/>
        <end position="195"/>
    </location>
</feature>
<organism evidence="4 5">
    <name type="scientific">Tieghemiomyces parasiticus</name>
    <dbReference type="NCBI Taxonomy" id="78921"/>
    <lineage>
        <taxon>Eukaryota</taxon>
        <taxon>Fungi</taxon>
        <taxon>Fungi incertae sedis</taxon>
        <taxon>Zoopagomycota</taxon>
        <taxon>Kickxellomycotina</taxon>
        <taxon>Dimargaritomycetes</taxon>
        <taxon>Dimargaritales</taxon>
        <taxon>Dimargaritaceae</taxon>
        <taxon>Tieghemiomyces</taxon>
    </lineage>
</organism>
<sequence>MASWRLILLLGCLLALTQAVGASDPSHLYPRNACPAGSILCDFFGCVPGAQCPDQCNARTAATCGFSVNGHGCRLEADKCIQDLTCAAPVNGTCAAGCTPCDSMRCTVAGLTCPTPCAGIADPNTCNGSAALNGLGCRWSNNKCSDFSFDGKGFTSVAPLPSPTSSTSTSSATASSSSTSSDDNDGGDSPDMAPVRTSDMGRIGAIIGGVVGALAFAGILILVVHRYLQKKAQRERNGIRLDDSDVAGLGMKIPSIRYKPDEFLPAVRSALHLGNIKHTHNSTLPAV</sequence>
<dbReference type="Proteomes" id="UP001150569">
    <property type="component" value="Unassembled WGS sequence"/>
</dbReference>